<dbReference type="RefSeq" id="WP_266010131.1">
    <property type="nucleotide sequence ID" value="NZ_JAPFQP010000001.1"/>
</dbReference>
<dbReference type="SMART" id="SM00450">
    <property type="entry name" value="RHOD"/>
    <property type="match status" value="1"/>
</dbReference>
<dbReference type="EMBL" id="JAPFQP010000001">
    <property type="protein sequence ID" value="MCX2718134.1"/>
    <property type="molecule type" value="Genomic_DNA"/>
</dbReference>
<dbReference type="NCBIfam" id="NF045521">
    <property type="entry name" value="rhoda_near_glyco"/>
    <property type="match status" value="1"/>
</dbReference>
<organism evidence="2 3">
    <name type="scientific">Lentiprolixibacter aurantiacus</name>
    <dbReference type="NCBI Taxonomy" id="2993939"/>
    <lineage>
        <taxon>Bacteria</taxon>
        <taxon>Pseudomonadati</taxon>
        <taxon>Bacteroidota</taxon>
        <taxon>Flavobacteriia</taxon>
        <taxon>Flavobacteriales</taxon>
        <taxon>Flavobacteriaceae</taxon>
        <taxon>Lentiprolixibacter</taxon>
    </lineage>
</organism>
<dbReference type="InterPro" id="IPR036873">
    <property type="entry name" value="Rhodanese-like_dom_sf"/>
</dbReference>
<dbReference type="AlphaFoldDB" id="A0AAE3MJQ9"/>
<dbReference type="CDD" id="cd00158">
    <property type="entry name" value="RHOD"/>
    <property type="match status" value="1"/>
</dbReference>
<feature type="domain" description="Rhodanese" evidence="1">
    <location>
        <begin position="44"/>
        <end position="135"/>
    </location>
</feature>
<dbReference type="InterPro" id="IPR001763">
    <property type="entry name" value="Rhodanese-like_dom"/>
</dbReference>
<comment type="caution">
    <text evidence="2">The sequence shown here is derived from an EMBL/GenBank/DDBJ whole genome shotgun (WGS) entry which is preliminary data.</text>
</comment>
<evidence type="ECO:0000259" key="1">
    <source>
        <dbReference type="PROSITE" id="PS50206"/>
    </source>
</evidence>
<accession>A0AAE3MJQ9</accession>
<protein>
    <submittedName>
        <fullName evidence="2">Rhodanese-like domain-containing protein</fullName>
    </submittedName>
</protein>
<dbReference type="Proteomes" id="UP001207116">
    <property type="component" value="Unassembled WGS sequence"/>
</dbReference>
<dbReference type="PROSITE" id="PS51257">
    <property type="entry name" value="PROKAR_LIPOPROTEIN"/>
    <property type="match status" value="1"/>
</dbReference>
<sequence length="164" mass="18889">MRKWLVLLLLPLMASCPGKQSMESVLDLYNSESVPYIQVDKLAEGTEYILLDTRESAEFQVSHLDNAQWVGYDQFDIEEFLKKYPNKDEALVVYCSIGVRSEDIGEQLQDAGYTNVKNLYGGIFEWKNKGYPVVDTLKEKTEKVHAYSKYWGRLLTNAEKVYSP</sequence>
<dbReference type="Gene3D" id="3.40.250.10">
    <property type="entry name" value="Rhodanese-like domain"/>
    <property type="match status" value="1"/>
</dbReference>
<proteinExistence type="predicted"/>
<name>A0AAE3MJQ9_9FLAO</name>
<dbReference type="Pfam" id="PF00581">
    <property type="entry name" value="Rhodanese"/>
    <property type="match status" value="1"/>
</dbReference>
<keyword evidence="3" id="KW-1185">Reference proteome</keyword>
<dbReference type="PANTHER" id="PTHR43031">
    <property type="entry name" value="FAD-DEPENDENT OXIDOREDUCTASE"/>
    <property type="match status" value="1"/>
</dbReference>
<gene>
    <name evidence="2" type="ORF">OO016_00850</name>
</gene>
<reference evidence="2" key="1">
    <citation type="submission" date="2022-11" db="EMBL/GenBank/DDBJ databases">
        <title>The characterization of three novel Bacteroidetes species and genomic analysis of their roles in tidal elemental geochemical cycles.</title>
        <authorList>
            <person name="Ma K.-J."/>
        </authorList>
    </citation>
    <scope>NUCLEOTIDE SEQUENCE</scope>
    <source>
        <strain evidence="2">M415</strain>
    </source>
</reference>
<dbReference type="InterPro" id="IPR050229">
    <property type="entry name" value="GlpE_sulfurtransferase"/>
</dbReference>
<dbReference type="SUPFAM" id="SSF52821">
    <property type="entry name" value="Rhodanese/Cell cycle control phosphatase"/>
    <property type="match status" value="1"/>
</dbReference>
<dbReference type="PROSITE" id="PS50206">
    <property type="entry name" value="RHODANESE_3"/>
    <property type="match status" value="1"/>
</dbReference>
<evidence type="ECO:0000313" key="2">
    <source>
        <dbReference type="EMBL" id="MCX2718134.1"/>
    </source>
</evidence>
<dbReference type="PANTHER" id="PTHR43031:SF1">
    <property type="entry name" value="PYRIDINE NUCLEOTIDE-DISULPHIDE OXIDOREDUCTASE"/>
    <property type="match status" value="1"/>
</dbReference>
<evidence type="ECO:0000313" key="3">
    <source>
        <dbReference type="Proteomes" id="UP001207116"/>
    </source>
</evidence>